<gene>
    <name evidence="15" type="primary">cls</name>
    <name evidence="15" type="ORF">NCTC11343_01424</name>
</gene>
<keyword evidence="2" id="KW-1003">Cell membrane</keyword>
<sequence length="487" mass="55797">MEVLHHILQIALTYYWIPLLILYIGVIGTILIENRNPSKTIAWIMVIVFLPGVGLLSYYFFGQKFKKVKRMKRVYREQSKKLMDAWRKESEIMEEHIDTLNERIGSLAMVYRYLKNQKISTFSLNNDVTLFINGEEKFPVLIDRLKAAQHSIHMEYYIWEMDDVGQEILHILEEKAKAGVTVRLILDSFGAPDVIKYLRRHKPDFVFQAFLPVTFSSLANSNYRNHRKIAVIDGKIGFVGGINISDRYINNGKNEIYWRDTAMMVVGAAVNTLQIQFWNSWNQTDAEPFELGRGYLNRFPLTDEDESGVGFTASDPGSPAPFNMEAIIAGINEAKEYIQLCTPYFIPSDQLTTALMLAVSSGVRVDLMLPAQSDSFFVQHASFSFIKPLLERGVNVYLYTKGFLHAKTICIDGKLAYIGTTNLDIRSFYINFEISGIVSDKALCDRLNAQFLADIEVSDLITIRKWMQRSRWKRGVDSICRLLAPLL</sequence>
<keyword evidence="8" id="KW-0443">Lipid metabolism</keyword>
<protein>
    <recommendedName>
        <fullName evidence="12">Cardiolipin synthase</fullName>
        <ecNumber evidence="12">2.7.8.-</ecNumber>
    </recommendedName>
</protein>
<keyword evidence="6" id="KW-0677">Repeat</keyword>
<dbReference type="Gene3D" id="3.30.870.10">
    <property type="entry name" value="Endonuclease Chain A"/>
    <property type="match status" value="2"/>
</dbReference>
<dbReference type="CDD" id="cd09110">
    <property type="entry name" value="PLDc_CLS_1"/>
    <property type="match status" value="1"/>
</dbReference>
<comment type="subcellular location">
    <subcellularLocation>
        <location evidence="1">Cell membrane</location>
        <topology evidence="1">Multi-pass membrane protein</topology>
    </subcellularLocation>
</comment>
<evidence type="ECO:0000256" key="4">
    <source>
        <dbReference type="ARBA" id="ARBA00022679"/>
    </source>
</evidence>
<dbReference type="GO" id="GO:0008808">
    <property type="term" value="F:cardiolipin synthase activity"/>
    <property type="evidence" value="ECO:0007669"/>
    <property type="project" value="UniProtKB-UniRule"/>
</dbReference>
<evidence type="ECO:0000256" key="6">
    <source>
        <dbReference type="ARBA" id="ARBA00022737"/>
    </source>
</evidence>
<feature type="transmembrane region" description="Helical" evidence="13">
    <location>
        <begin position="12"/>
        <end position="34"/>
    </location>
</feature>
<reference evidence="15 16" key="1">
    <citation type="submission" date="2018-06" db="EMBL/GenBank/DDBJ databases">
        <authorList>
            <consortium name="Pathogen Informatics"/>
            <person name="Doyle S."/>
        </authorList>
    </citation>
    <scope>NUCLEOTIDE SEQUENCE [LARGE SCALE GENOMIC DNA]</scope>
    <source>
        <strain evidence="15 16">NCTC11343</strain>
    </source>
</reference>
<keyword evidence="7 13" id="KW-1133">Transmembrane helix</keyword>
<evidence type="ECO:0000259" key="14">
    <source>
        <dbReference type="PROSITE" id="PS50035"/>
    </source>
</evidence>
<accession>A0A2X2JCM9</accession>
<dbReference type="Proteomes" id="UP000251241">
    <property type="component" value="Unassembled WGS sequence"/>
</dbReference>
<proteinExistence type="predicted"/>
<dbReference type="SUPFAM" id="SSF56024">
    <property type="entry name" value="Phospholipase D/nuclease"/>
    <property type="match status" value="2"/>
</dbReference>
<evidence type="ECO:0000313" key="16">
    <source>
        <dbReference type="Proteomes" id="UP000251241"/>
    </source>
</evidence>
<dbReference type="GeneID" id="97181593"/>
<evidence type="ECO:0000256" key="11">
    <source>
        <dbReference type="ARBA" id="ARBA00023264"/>
    </source>
</evidence>
<evidence type="ECO:0000256" key="9">
    <source>
        <dbReference type="ARBA" id="ARBA00023136"/>
    </source>
</evidence>
<evidence type="ECO:0000313" key="15">
    <source>
        <dbReference type="EMBL" id="SPZ84875.1"/>
    </source>
</evidence>
<feature type="domain" description="PLD phosphodiesterase" evidence="14">
    <location>
        <begin position="221"/>
        <end position="248"/>
    </location>
</feature>
<dbReference type="NCBIfam" id="TIGR04265">
    <property type="entry name" value="bac_cardiolipin"/>
    <property type="match status" value="1"/>
</dbReference>
<keyword evidence="11" id="KW-1208">Phospholipid metabolism</keyword>
<dbReference type="RefSeq" id="WP_046671891.1">
    <property type="nucleotide sequence ID" value="NZ_CP069793.1"/>
</dbReference>
<evidence type="ECO:0000256" key="12">
    <source>
        <dbReference type="NCBIfam" id="TIGR04265"/>
    </source>
</evidence>
<dbReference type="InterPro" id="IPR025202">
    <property type="entry name" value="PLD-like_dom"/>
</dbReference>
<evidence type="ECO:0000256" key="8">
    <source>
        <dbReference type="ARBA" id="ARBA00023098"/>
    </source>
</evidence>
<dbReference type="Pfam" id="PF13396">
    <property type="entry name" value="PLDc_N"/>
    <property type="match status" value="1"/>
</dbReference>
<dbReference type="AlphaFoldDB" id="A0A2X2JCM9"/>
<dbReference type="Pfam" id="PF13091">
    <property type="entry name" value="PLDc_2"/>
    <property type="match status" value="2"/>
</dbReference>
<keyword evidence="10" id="KW-0594">Phospholipid biosynthesis</keyword>
<keyword evidence="3" id="KW-0444">Lipid biosynthesis</keyword>
<keyword evidence="4 15" id="KW-0808">Transferase</keyword>
<evidence type="ECO:0000256" key="1">
    <source>
        <dbReference type="ARBA" id="ARBA00004651"/>
    </source>
</evidence>
<dbReference type="CDD" id="cd09112">
    <property type="entry name" value="PLDc_CLS_2"/>
    <property type="match status" value="1"/>
</dbReference>
<dbReference type="GO" id="GO:0032049">
    <property type="term" value="P:cardiolipin biosynthetic process"/>
    <property type="evidence" value="ECO:0007669"/>
    <property type="project" value="UniProtKB-UniRule"/>
</dbReference>
<name>A0A2X2JCM9_SPHMU</name>
<dbReference type="EMBL" id="UAUU01000005">
    <property type="protein sequence ID" value="SPZ84875.1"/>
    <property type="molecule type" value="Genomic_DNA"/>
</dbReference>
<dbReference type="InterPro" id="IPR027379">
    <property type="entry name" value="CLS_N"/>
</dbReference>
<evidence type="ECO:0000256" key="13">
    <source>
        <dbReference type="SAM" id="Phobius"/>
    </source>
</evidence>
<feature type="transmembrane region" description="Helical" evidence="13">
    <location>
        <begin position="40"/>
        <end position="61"/>
    </location>
</feature>
<organism evidence="15 16">
    <name type="scientific">Sphingobacterium multivorum</name>
    <dbReference type="NCBI Taxonomy" id="28454"/>
    <lineage>
        <taxon>Bacteria</taxon>
        <taxon>Pseudomonadati</taxon>
        <taxon>Bacteroidota</taxon>
        <taxon>Sphingobacteriia</taxon>
        <taxon>Sphingobacteriales</taxon>
        <taxon>Sphingobacteriaceae</taxon>
        <taxon>Sphingobacterium</taxon>
    </lineage>
</organism>
<evidence type="ECO:0000256" key="10">
    <source>
        <dbReference type="ARBA" id="ARBA00023209"/>
    </source>
</evidence>
<evidence type="ECO:0000256" key="5">
    <source>
        <dbReference type="ARBA" id="ARBA00022692"/>
    </source>
</evidence>
<evidence type="ECO:0000256" key="2">
    <source>
        <dbReference type="ARBA" id="ARBA00022475"/>
    </source>
</evidence>
<evidence type="ECO:0000256" key="3">
    <source>
        <dbReference type="ARBA" id="ARBA00022516"/>
    </source>
</evidence>
<dbReference type="PANTHER" id="PTHR21248:SF22">
    <property type="entry name" value="PHOSPHOLIPASE D"/>
    <property type="match status" value="1"/>
</dbReference>
<dbReference type="EC" id="2.7.8.-" evidence="12"/>
<keyword evidence="9 13" id="KW-0472">Membrane</keyword>
<dbReference type="SMART" id="SM00155">
    <property type="entry name" value="PLDc"/>
    <property type="match status" value="2"/>
</dbReference>
<dbReference type="InterPro" id="IPR001736">
    <property type="entry name" value="PLipase_D/transphosphatidylase"/>
</dbReference>
<dbReference type="PANTHER" id="PTHR21248">
    <property type="entry name" value="CARDIOLIPIN SYNTHASE"/>
    <property type="match status" value="1"/>
</dbReference>
<evidence type="ECO:0000256" key="7">
    <source>
        <dbReference type="ARBA" id="ARBA00022989"/>
    </source>
</evidence>
<dbReference type="PROSITE" id="PS50035">
    <property type="entry name" value="PLD"/>
    <property type="match status" value="2"/>
</dbReference>
<keyword evidence="5 13" id="KW-0812">Transmembrane</keyword>
<dbReference type="GO" id="GO:0005886">
    <property type="term" value="C:plasma membrane"/>
    <property type="evidence" value="ECO:0007669"/>
    <property type="project" value="UniProtKB-SubCell"/>
</dbReference>
<feature type="domain" description="PLD phosphodiesterase" evidence="14">
    <location>
        <begin position="400"/>
        <end position="427"/>
    </location>
</feature>
<dbReference type="InterPro" id="IPR022924">
    <property type="entry name" value="Cardiolipin_synthase"/>
</dbReference>